<protein>
    <recommendedName>
        <fullName evidence="3">Terminase small subunit</fullName>
    </recommendedName>
</protein>
<proteinExistence type="predicted"/>
<dbReference type="EMBL" id="CP039291">
    <property type="protein sequence ID" value="QCB95251.1"/>
    <property type="molecule type" value="Genomic_DNA"/>
</dbReference>
<evidence type="ECO:0000313" key="2">
    <source>
        <dbReference type="Proteomes" id="UP000296469"/>
    </source>
</evidence>
<organism evidence="1 2">
    <name type="scientific">Cellulomonas shaoxiangyii</name>
    <dbReference type="NCBI Taxonomy" id="2566013"/>
    <lineage>
        <taxon>Bacteria</taxon>
        <taxon>Bacillati</taxon>
        <taxon>Actinomycetota</taxon>
        <taxon>Actinomycetes</taxon>
        <taxon>Micrococcales</taxon>
        <taxon>Cellulomonadaceae</taxon>
        <taxon>Cellulomonas</taxon>
    </lineage>
</organism>
<dbReference type="OrthoDB" id="5196675at2"/>
<gene>
    <name evidence="1" type="ORF">E5225_06845</name>
</gene>
<dbReference type="KEGG" id="celz:E5225_06845"/>
<sequence length="73" mass="7574">MSRAAASSRRDLLVALRDKIAEQLDAGVPPRDMASLSLRLVNLADEIAALDAEENGDDIGSAAATPDAAWPAS</sequence>
<reference evidence="1 2" key="1">
    <citation type="submission" date="2019-04" db="EMBL/GenBank/DDBJ databases">
        <title>Isolation and identification of Cellulomonas shaoxiangyii sp. Nov. isolated from feces of the Tibetan antelopes (Pantholops hodgsonii) in the Qinghai-Tibet plateau of China.</title>
        <authorList>
            <person name="Tian Z."/>
        </authorList>
    </citation>
    <scope>NUCLEOTIDE SEQUENCE [LARGE SCALE GENOMIC DNA]</scope>
    <source>
        <strain evidence="1 2">Z28</strain>
    </source>
</reference>
<dbReference type="Proteomes" id="UP000296469">
    <property type="component" value="Chromosome"/>
</dbReference>
<accession>A0A4P7SMM8</accession>
<name>A0A4P7SMM8_9CELL</name>
<evidence type="ECO:0008006" key="3">
    <source>
        <dbReference type="Google" id="ProtNLM"/>
    </source>
</evidence>
<keyword evidence="2" id="KW-1185">Reference proteome</keyword>
<dbReference type="AlphaFoldDB" id="A0A4P7SMM8"/>
<evidence type="ECO:0000313" key="1">
    <source>
        <dbReference type="EMBL" id="QCB95251.1"/>
    </source>
</evidence>